<dbReference type="PANTHER" id="PTHR43684">
    <property type="match status" value="1"/>
</dbReference>
<name>A0A9X2A3T3_9BACI</name>
<dbReference type="InterPro" id="IPR051053">
    <property type="entry name" value="ECH/Chromodomain_protein"/>
</dbReference>
<dbReference type="AlphaFoldDB" id="A0A9X2A3T3"/>
<dbReference type="PROSITE" id="PS00166">
    <property type="entry name" value="ENOYL_COA_HYDRATASE"/>
    <property type="match status" value="1"/>
</dbReference>
<sequence>MAYVQIEQNINGVTWIKINREEIRNAVNFEVMKELDELLSIAEGDDSKVVILSGVGKKSFCSGGDLSVFQHIMNEEDARSMLMRMGAILERIAFFPKITIAALNGTAVGGGAELASACDLRIAASHIKVGFVQANLAITTGWGGGTLLLERMAKSEALQMLLSAQMYSAEELLRNGFIQKVITKGSFEDEVMDYAAPYLNKSQMVLQAYKGRFMDGLDQERIHMNMQKEIRECAKLWEAEEHHEAVRTFLQRSKNI</sequence>
<evidence type="ECO:0000313" key="5">
    <source>
        <dbReference type="EMBL" id="MCL7746357.1"/>
    </source>
</evidence>
<dbReference type="Pfam" id="PF00378">
    <property type="entry name" value="ECH_1"/>
    <property type="match status" value="1"/>
</dbReference>
<keyword evidence="6" id="KW-1185">Reference proteome</keyword>
<evidence type="ECO:0000256" key="4">
    <source>
        <dbReference type="RuleBase" id="RU003707"/>
    </source>
</evidence>
<dbReference type="SUPFAM" id="SSF52096">
    <property type="entry name" value="ClpP/crotonase"/>
    <property type="match status" value="1"/>
</dbReference>
<dbReference type="InterPro" id="IPR029045">
    <property type="entry name" value="ClpP/crotonase-like_dom_sf"/>
</dbReference>
<organism evidence="5 6">
    <name type="scientific">Halalkalibacter alkaliphilus</name>
    <dbReference type="NCBI Taxonomy" id="2917993"/>
    <lineage>
        <taxon>Bacteria</taxon>
        <taxon>Bacillati</taxon>
        <taxon>Bacillota</taxon>
        <taxon>Bacilli</taxon>
        <taxon>Bacillales</taxon>
        <taxon>Bacillaceae</taxon>
        <taxon>Halalkalibacter</taxon>
    </lineage>
</organism>
<dbReference type="Gene3D" id="3.90.226.10">
    <property type="entry name" value="2-enoyl-CoA Hydratase, Chain A, domain 1"/>
    <property type="match status" value="1"/>
</dbReference>
<comment type="caution">
    <text evidence="5">The sequence shown here is derived from an EMBL/GenBank/DDBJ whole genome shotgun (WGS) entry which is preliminary data.</text>
</comment>
<accession>A0A9X2A3T3</accession>
<comment type="subcellular location">
    <subcellularLocation>
        <location evidence="1">Peroxisome</location>
    </subcellularLocation>
</comment>
<evidence type="ECO:0000256" key="1">
    <source>
        <dbReference type="ARBA" id="ARBA00004275"/>
    </source>
</evidence>
<evidence type="ECO:0000256" key="3">
    <source>
        <dbReference type="ARBA" id="ARBA00023235"/>
    </source>
</evidence>
<dbReference type="RefSeq" id="WP_250095278.1">
    <property type="nucleotide sequence ID" value="NZ_JAKRYL010000003.1"/>
</dbReference>
<dbReference type="EMBL" id="JAKRYL010000003">
    <property type="protein sequence ID" value="MCL7746357.1"/>
    <property type="molecule type" value="Genomic_DNA"/>
</dbReference>
<dbReference type="Proteomes" id="UP001139150">
    <property type="component" value="Unassembled WGS sequence"/>
</dbReference>
<proteinExistence type="inferred from homology"/>
<evidence type="ECO:0000256" key="2">
    <source>
        <dbReference type="ARBA" id="ARBA00023140"/>
    </source>
</evidence>
<gene>
    <name evidence="5" type="ORF">MF646_04405</name>
</gene>
<dbReference type="PANTHER" id="PTHR43684:SF1">
    <property type="entry name" value="ENOYL-COA DELTA ISOMERASE 2"/>
    <property type="match status" value="1"/>
</dbReference>
<dbReference type="InterPro" id="IPR001753">
    <property type="entry name" value="Enoyl-CoA_hydra/iso"/>
</dbReference>
<evidence type="ECO:0000313" key="6">
    <source>
        <dbReference type="Proteomes" id="UP001139150"/>
    </source>
</evidence>
<dbReference type="InterPro" id="IPR018376">
    <property type="entry name" value="Enoyl-CoA_hyd/isom_CS"/>
</dbReference>
<dbReference type="CDD" id="cd06558">
    <property type="entry name" value="crotonase-like"/>
    <property type="match status" value="1"/>
</dbReference>
<keyword evidence="3" id="KW-0413">Isomerase</keyword>
<keyword evidence="2" id="KW-0576">Peroxisome</keyword>
<dbReference type="GO" id="GO:0004165">
    <property type="term" value="F:delta(3)-delta(2)-enoyl-CoA isomerase activity"/>
    <property type="evidence" value="ECO:0007669"/>
    <property type="project" value="UniProtKB-ARBA"/>
</dbReference>
<comment type="similarity">
    <text evidence="4">Belongs to the enoyl-CoA hydratase/isomerase family.</text>
</comment>
<reference evidence="5" key="1">
    <citation type="submission" date="2022-02" db="EMBL/GenBank/DDBJ databases">
        <title>Halalkalibacter sp. nov. isolated from Lonar Lake, India.</title>
        <authorList>
            <person name="Joshi A."/>
            <person name="Thite S."/>
            <person name="Lodha T."/>
        </authorList>
    </citation>
    <scope>NUCLEOTIDE SEQUENCE</scope>
    <source>
        <strain evidence="5">MEB205</strain>
    </source>
</reference>
<protein>
    <submittedName>
        <fullName evidence="5">Enoyl-CoA hydratase/isomerase family protein</fullName>
    </submittedName>
</protein>